<keyword evidence="6 9" id="KW-0812">Transmembrane</keyword>
<comment type="function">
    <text evidence="9">Converts cobyric acid to cobinamide by the addition of aminopropanol on the F carboxylic group.</text>
</comment>
<evidence type="ECO:0000256" key="4">
    <source>
        <dbReference type="ARBA" id="ARBA00022475"/>
    </source>
</evidence>
<dbReference type="GO" id="GO:0005886">
    <property type="term" value="C:plasma membrane"/>
    <property type="evidence" value="ECO:0007669"/>
    <property type="project" value="UniProtKB-SubCell"/>
</dbReference>
<comment type="pathway">
    <text evidence="2 9">Cofactor biosynthesis; adenosylcobalamin biosynthesis.</text>
</comment>
<dbReference type="PANTHER" id="PTHR34308">
    <property type="entry name" value="COBALAMIN BIOSYNTHESIS PROTEIN CBIB"/>
    <property type="match status" value="1"/>
</dbReference>
<evidence type="ECO:0000313" key="11">
    <source>
        <dbReference type="Proteomes" id="UP000254051"/>
    </source>
</evidence>
<protein>
    <recommendedName>
        <fullName evidence="9">Cobalamin biosynthesis protein CobD</fullName>
    </recommendedName>
</protein>
<evidence type="ECO:0000256" key="3">
    <source>
        <dbReference type="ARBA" id="ARBA00006263"/>
    </source>
</evidence>
<name>A0A316A2T9_9FIRM</name>
<dbReference type="PANTHER" id="PTHR34308:SF1">
    <property type="entry name" value="COBALAMIN BIOSYNTHESIS PROTEIN CBIB"/>
    <property type="match status" value="1"/>
</dbReference>
<feature type="transmembrane region" description="Helical" evidence="9">
    <location>
        <begin position="213"/>
        <end position="233"/>
    </location>
</feature>
<evidence type="ECO:0000256" key="2">
    <source>
        <dbReference type="ARBA" id="ARBA00004953"/>
    </source>
</evidence>
<evidence type="ECO:0000256" key="9">
    <source>
        <dbReference type="HAMAP-Rule" id="MF_00024"/>
    </source>
</evidence>
<sequence>MQGDTEIMMSLMACGTGFILDFLFGDPAWLYHPVRLIGRWIAFFEKQARRICGGNPGKLLTAGGVICFLVLVLSFGIPCILLYAAGRIHPVLRFGLESFWCYQLLAVKSLKQESRKVYSQIQKGDLPGAKKAVSMIVGRDTEPLDETGVIKAAVETVAENTSDGVTAPLLFMMIGGTPLGFFYKAVNTMDSMIGYKDEKYLYLGRVAAKLDDILNYIPARISAVLMIGAAYLLGMNGKNAWFIYRRDRRNHASPNSAQTEAVCAGALGIQLAGDAFYFGKLYKKKCIGDALRPVEVEDIVRAGRLLYGTAILSFLSFGVAKLLIMAAIQQII</sequence>
<feature type="transmembrane region" description="Helical" evidence="9">
    <location>
        <begin position="7"/>
        <end position="25"/>
    </location>
</feature>
<evidence type="ECO:0000256" key="6">
    <source>
        <dbReference type="ARBA" id="ARBA00022692"/>
    </source>
</evidence>
<dbReference type="HAMAP" id="MF_00024">
    <property type="entry name" value="CobD_CbiB"/>
    <property type="match status" value="1"/>
</dbReference>
<evidence type="ECO:0000256" key="8">
    <source>
        <dbReference type="ARBA" id="ARBA00023136"/>
    </source>
</evidence>
<dbReference type="GO" id="GO:0048472">
    <property type="term" value="F:threonine-phosphate decarboxylase activity"/>
    <property type="evidence" value="ECO:0007669"/>
    <property type="project" value="InterPro"/>
</dbReference>
<evidence type="ECO:0000256" key="5">
    <source>
        <dbReference type="ARBA" id="ARBA00022573"/>
    </source>
</evidence>
<feature type="transmembrane region" description="Helical" evidence="9">
    <location>
        <begin position="305"/>
        <end position="328"/>
    </location>
</feature>
<dbReference type="GO" id="GO:0015420">
    <property type="term" value="F:ABC-type vitamin B12 transporter activity"/>
    <property type="evidence" value="ECO:0007669"/>
    <property type="project" value="UniProtKB-UniRule"/>
</dbReference>
<dbReference type="Pfam" id="PF03186">
    <property type="entry name" value="CobD_Cbib"/>
    <property type="match status" value="1"/>
</dbReference>
<evidence type="ECO:0000313" key="10">
    <source>
        <dbReference type="EMBL" id="SUQ12439.1"/>
    </source>
</evidence>
<dbReference type="InterPro" id="IPR004485">
    <property type="entry name" value="Cobalamin_biosynth_CobD/CbiB"/>
</dbReference>
<comment type="caution">
    <text evidence="9">Lacks conserved residue(s) required for the propagation of feature annotation.</text>
</comment>
<dbReference type="Proteomes" id="UP000254051">
    <property type="component" value="Unassembled WGS sequence"/>
</dbReference>
<evidence type="ECO:0000256" key="1">
    <source>
        <dbReference type="ARBA" id="ARBA00004651"/>
    </source>
</evidence>
<dbReference type="EMBL" id="UHJJ01000001">
    <property type="protein sequence ID" value="SUQ12439.1"/>
    <property type="molecule type" value="Genomic_DNA"/>
</dbReference>
<dbReference type="GO" id="GO:0009236">
    <property type="term" value="P:cobalamin biosynthetic process"/>
    <property type="evidence" value="ECO:0007669"/>
    <property type="project" value="UniProtKB-UniRule"/>
</dbReference>
<gene>
    <name evidence="9" type="primary">cobD</name>
    <name evidence="10" type="ORF">SAMN05216529_101334</name>
</gene>
<comment type="subcellular location">
    <subcellularLocation>
        <location evidence="1 9">Cell membrane</location>
        <topology evidence="1 9">Multi-pass membrane protein</topology>
    </subcellularLocation>
</comment>
<keyword evidence="4 9" id="KW-1003">Cell membrane</keyword>
<accession>A0A316A2T9</accession>
<organism evidence="10 11">
    <name type="scientific">Faecalicatena contorta</name>
    <dbReference type="NCBI Taxonomy" id="39482"/>
    <lineage>
        <taxon>Bacteria</taxon>
        <taxon>Bacillati</taxon>
        <taxon>Bacillota</taxon>
        <taxon>Clostridia</taxon>
        <taxon>Lachnospirales</taxon>
        <taxon>Lachnospiraceae</taxon>
        <taxon>Faecalicatena</taxon>
    </lineage>
</organism>
<evidence type="ECO:0000256" key="7">
    <source>
        <dbReference type="ARBA" id="ARBA00022989"/>
    </source>
</evidence>
<keyword evidence="11" id="KW-1185">Reference proteome</keyword>
<keyword evidence="8 9" id="KW-0472">Membrane</keyword>
<feature type="transmembrane region" description="Helical" evidence="9">
    <location>
        <begin position="59"/>
        <end position="84"/>
    </location>
</feature>
<comment type="similarity">
    <text evidence="3 9">Belongs to the CobD/CbiB family.</text>
</comment>
<reference evidence="11" key="1">
    <citation type="submission" date="2017-07" db="EMBL/GenBank/DDBJ databases">
        <authorList>
            <person name="Varghese N."/>
            <person name="Submissions S."/>
        </authorList>
    </citation>
    <scope>NUCLEOTIDE SEQUENCE [LARGE SCALE GENOMIC DNA]</scope>
    <source>
        <strain evidence="11">NLAE-zl-C134</strain>
    </source>
</reference>
<dbReference type="NCBIfam" id="TIGR00380">
    <property type="entry name" value="cobal_cbiB"/>
    <property type="match status" value="1"/>
</dbReference>
<keyword evidence="7 9" id="KW-1133">Transmembrane helix</keyword>
<dbReference type="AlphaFoldDB" id="A0A316A2T9"/>
<keyword evidence="5 9" id="KW-0169">Cobalamin biosynthesis</keyword>
<dbReference type="UniPathway" id="UPA00148"/>
<proteinExistence type="inferred from homology"/>